<dbReference type="PANTHER" id="PTHR10992">
    <property type="entry name" value="METHYLESTERASE FAMILY MEMBER"/>
    <property type="match status" value="1"/>
</dbReference>
<dbReference type="AlphaFoldDB" id="A0A438KRY3"/>
<dbReference type="GO" id="GO:0003824">
    <property type="term" value="F:catalytic activity"/>
    <property type="evidence" value="ECO:0007669"/>
    <property type="project" value="UniProtKB-ARBA"/>
</dbReference>
<protein>
    <submittedName>
        <fullName evidence="3">Salicylic acid-binding protein 2</fullName>
    </submittedName>
</protein>
<dbReference type="EMBL" id="QGNW01000001">
    <property type="protein sequence ID" value="RVX23962.1"/>
    <property type="molecule type" value="Genomic_DNA"/>
</dbReference>
<evidence type="ECO:0000313" key="3">
    <source>
        <dbReference type="EMBL" id="RVX23962.1"/>
    </source>
</evidence>
<feature type="region of interest" description="Disordered" evidence="1">
    <location>
        <begin position="463"/>
        <end position="491"/>
    </location>
</feature>
<dbReference type="InterPro" id="IPR000073">
    <property type="entry name" value="AB_hydrolase_1"/>
</dbReference>
<dbReference type="FunFam" id="3.40.50.1820:FF:000051">
    <property type="entry name" value="(S)-hydroxynitrile lyase"/>
    <property type="match status" value="1"/>
</dbReference>
<dbReference type="PANTHER" id="PTHR10992:SF943">
    <property type="entry name" value="METHYLESTERASE 10"/>
    <property type="match status" value="1"/>
</dbReference>
<dbReference type="Proteomes" id="UP000288805">
    <property type="component" value="Unassembled WGS sequence"/>
</dbReference>
<sequence>MDRGKHFVLVHGAGNGAWCWYKLVPLLKLLGHRVTALDLGSSGVNPKRLDELASVYDYVQPLMELVASLPQDEKVILVGHSYGGLPISLAMESFPEKILVAVFVSAYMPNYISPPITQAQEFFINRSKPESLLDSQLSFGLGLESLPTAVTFGPDYLSVAFYQHCQPEDLELAKSLVRPHGLFLEDLAKESLLSKEKFGSVDRVYVVLEKDEVMKEDFQRWVIDDSPPKEVKFIAGADHMVMMSRPKELFSVPVSLHSHASYVPILNGTNFLDWSEQVQFHLGVLDLDLALRIEKPPAIIEESSAEEKTLSHSWERSNRLSIMFMRMSIANNIKLTLPERDTVKEFFKTVEERFRSIDKSLVGTLMDELTTMKFDGTRGMHEHILEMSNLAAKLKALGMNVDESFLVQFILNFLPLQYGLFQIHYNTIKNKWNVNELASMLVQEETRLKQQGHHLIHLISKGASKKWKKPKKGKMVEPPKINKASLRNKDS</sequence>
<feature type="domain" description="AB hydrolase-1" evidence="2">
    <location>
        <begin position="7"/>
        <end position="250"/>
    </location>
</feature>
<evidence type="ECO:0000313" key="4">
    <source>
        <dbReference type="Proteomes" id="UP000288805"/>
    </source>
</evidence>
<dbReference type="Pfam" id="PF12697">
    <property type="entry name" value="Abhydrolase_6"/>
    <property type="match status" value="1"/>
</dbReference>
<dbReference type="InterPro" id="IPR045889">
    <property type="entry name" value="MES/HNL"/>
</dbReference>
<proteinExistence type="predicted"/>
<comment type="caution">
    <text evidence="3">The sequence shown here is derived from an EMBL/GenBank/DDBJ whole genome shotgun (WGS) entry which is preliminary data.</text>
</comment>
<dbReference type="SUPFAM" id="SSF53474">
    <property type="entry name" value="alpha/beta-Hydrolases"/>
    <property type="match status" value="1"/>
</dbReference>
<dbReference type="Pfam" id="PF14223">
    <property type="entry name" value="Retrotran_gag_2"/>
    <property type="match status" value="1"/>
</dbReference>
<gene>
    <name evidence="3" type="primary">SABP2_10</name>
    <name evidence="3" type="ORF">CK203_000264</name>
</gene>
<accession>A0A438KRY3</accession>
<evidence type="ECO:0000259" key="2">
    <source>
        <dbReference type="Pfam" id="PF12697"/>
    </source>
</evidence>
<dbReference type="Gene3D" id="3.40.50.1820">
    <property type="entry name" value="alpha/beta hydrolase"/>
    <property type="match status" value="1"/>
</dbReference>
<reference evidence="3 4" key="1">
    <citation type="journal article" date="2018" name="PLoS Genet.">
        <title>Population sequencing reveals clonal diversity and ancestral inbreeding in the grapevine cultivar Chardonnay.</title>
        <authorList>
            <person name="Roach M.J."/>
            <person name="Johnson D.L."/>
            <person name="Bohlmann J."/>
            <person name="van Vuuren H.J."/>
            <person name="Jones S.J."/>
            <person name="Pretorius I.S."/>
            <person name="Schmidt S.A."/>
            <person name="Borneman A.R."/>
        </authorList>
    </citation>
    <scope>NUCLEOTIDE SEQUENCE [LARGE SCALE GENOMIC DNA]</scope>
    <source>
        <strain evidence="4">cv. Chardonnay</strain>
        <tissue evidence="3">Leaf</tissue>
    </source>
</reference>
<name>A0A438KRY3_VITVI</name>
<feature type="compositionally biased region" description="Basic residues" evidence="1">
    <location>
        <begin position="463"/>
        <end position="473"/>
    </location>
</feature>
<evidence type="ECO:0000256" key="1">
    <source>
        <dbReference type="SAM" id="MobiDB-lite"/>
    </source>
</evidence>
<dbReference type="InterPro" id="IPR029058">
    <property type="entry name" value="AB_hydrolase_fold"/>
</dbReference>
<organism evidence="3 4">
    <name type="scientific">Vitis vinifera</name>
    <name type="common">Grape</name>
    <dbReference type="NCBI Taxonomy" id="29760"/>
    <lineage>
        <taxon>Eukaryota</taxon>
        <taxon>Viridiplantae</taxon>
        <taxon>Streptophyta</taxon>
        <taxon>Embryophyta</taxon>
        <taxon>Tracheophyta</taxon>
        <taxon>Spermatophyta</taxon>
        <taxon>Magnoliopsida</taxon>
        <taxon>eudicotyledons</taxon>
        <taxon>Gunneridae</taxon>
        <taxon>Pentapetalae</taxon>
        <taxon>rosids</taxon>
        <taxon>Vitales</taxon>
        <taxon>Vitaceae</taxon>
        <taxon>Viteae</taxon>
        <taxon>Vitis</taxon>
    </lineage>
</organism>